<sequence>MKNVIMKSFLLDEVISTLMALQEWAEDAYMGESNRVGSRPHIKGEDQEFSALAMQISSHSFEYVKTEYNFAISGDAHYTIDMFGAFKKPKRHVIGCVNLSDAHWVAFHVDASSGVVRMFDPLQKEQTYEKLKTTIILTVESQLKSGKDLTFEQISWCE</sequence>
<organism evidence="1 2">
    <name type="scientific">Phytophthora aleatoria</name>
    <dbReference type="NCBI Taxonomy" id="2496075"/>
    <lineage>
        <taxon>Eukaryota</taxon>
        <taxon>Sar</taxon>
        <taxon>Stramenopiles</taxon>
        <taxon>Oomycota</taxon>
        <taxon>Peronosporomycetes</taxon>
        <taxon>Peronosporales</taxon>
        <taxon>Peronosporaceae</taxon>
        <taxon>Phytophthora</taxon>
    </lineage>
</organism>
<proteinExistence type="predicted"/>
<accession>A0A8J5I4L1</accession>
<dbReference type="EMBL" id="JAENGY010001957">
    <property type="protein sequence ID" value="KAG6946061.1"/>
    <property type="molecule type" value="Genomic_DNA"/>
</dbReference>
<evidence type="ECO:0000313" key="2">
    <source>
        <dbReference type="Proteomes" id="UP000709295"/>
    </source>
</evidence>
<name>A0A8J5I4L1_9STRA</name>
<protein>
    <recommendedName>
        <fullName evidence="3">Ubiquitin-like protease family profile domain-containing protein</fullName>
    </recommendedName>
</protein>
<keyword evidence="2" id="KW-1185">Reference proteome</keyword>
<dbReference type="AlphaFoldDB" id="A0A8J5I4L1"/>
<comment type="caution">
    <text evidence="1">The sequence shown here is derived from an EMBL/GenBank/DDBJ whole genome shotgun (WGS) entry which is preliminary data.</text>
</comment>
<evidence type="ECO:0008006" key="3">
    <source>
        <dbReference type="Google" id="ProtNLM"/>
    </source>
</evidence>
<evidence type="ECO:0000313" key="1">
    <source>
        <dbReference type="EMBL" id="KAG6946061.1"/>
    </source>
</evidence>
<gene>
    <name evidence="1" type="ORF">JG688_00016228</name>
</gene>
<reference evidence="1" key="1">
    <citation type="submission" date="2021-01" db="EMBL/GenBank/DDBJ databases">
        <title>Phytophthora aleatoria, a newly-described species from Pinus radiata is distinct from Phytophthora cactorum isolates based on comparative genomics.</title>
        <authorList>
            <person name="Mcdougal R."/>
            <person name="Panda P."/>
            <person name="Williams N."/>
            <person name="Studholme D.J."/>
        </authorList>
    </citation>
    <scope>NUCLEOTIDE SEQUENCE</scope>
    <source>
        <strain evidence="1">NZFS 4037</strain>
    </source>
</reference>
<dbReference type="Proteomes" id="UP000709295">
    <property type="component" value="Unassembled WGS sequence"/>
</dbReference>